<feature type="compositionally biased region" description="Polar residues" evidence="1">
    <location>
        <begin position="49"/>
        <end position="58"/>
    </location>
</feature>
<dbReference type="AlphaFoldDB" id="A0ABD0UU66"/>
<dbReference type="Proteomes" id="UP001552299">
    <property type="component" value="Unassembled WGS sequence"/>
</dbReference>
<keyword evidence="2" id="KW-0472">Membrane</keyword>
<feature type="region of interest" description="Disordered" evidence="1">
    <location>
        <begin position="38"/>
        <end position="62"/>
    </location>
</feature>
<keyword evidence="2" id="KW-1133">Transmembrane helix</keyword>
<keyword evidence="4" id="KW-1185">Reference proteome</keyword>
<proteinExistence type="predicted"/>
<evidence type="ECO:0000256" key="2">
    <source>
        <dbReference type="SAM" id="Phobius"/>
    </source>
</evidence>
<protein>
    <submittedName>
        <fullName evidence="3">Uncharacterized protein</fullName>
    </submittedName>
</protein>
<feature type="compositionally biased region" description="Basic and acidic residues" evidence="1">
    <location>
        <begin position="38"/>
        <end position="48"/>
    </location>
</feature>
<name>A0ABD0UU66_DENTH</name>
<comment type="caution">
    <text evidence="3">The sequence shown here is derived from an EMBL/GenBank/DDBJ whole genome shotgun (WGS) entry which is preliminary data.</text>
</comment>
<evidence type="ECO:0000313" key="3">
    <source>
        <dbReference type="EMBL" id="KAL0916025.1"/>
    </source>
</evidence>
<evidence type="ECO:0000256" key="1">
    <source>
        <dbReference type="SAM" id="MobiDB-lite"/>
    </source>
</evidence>
<reference evidence="3 4" key="1">
    <citation type="journal article" date="2024" name="Plant Biotechnol. J.">
        <title>Dendrobium thyrsiflorum genome and its molecular insights into genes involved in important horticultural traits.</title>
        <authorList>
            <person name="Chen B."/>
            <person name="Wang J.Y."/>
            <person name="Zheng P.J."/>
            <person name="Li K.L."/>
            <person name="Liang Y.M."/>
            <person name="Chen X.F."/>
            <person name="Zhang C."/>
            <person name="Zhao X."/>
            <person name="He X."/>
            <person name="Zhang G.Q."/>
            <person name="Liu Z.J."/>
            <person name="Xu Q."/>
        </authorList>
    </citation>
    <scope>NUCLEOTIDE SEQUENCE [LARGE SCALE GENOMIC DNA]</scope>
    <source>
        <strain evidence="3">GZMU011</strain>
    </source>
</reference>
<feature type="transmembrane region" description="Helical" evidence="2">
    <location>
        <begin position="472"/>
        <end position="492"/>
    </location>
</feature>
<gene>
    <name evidence="3" type="ORF">M5K25_013504</name>
</gene>
<dbReference type="EMBL" id="JANQDX010000011">
    <property type="protein sequence ID" value="KAL0916025.1"/>
    <property type="molecule type" value="Genomic_DNA"/>
</dbReference>
<keyword evidence="2" id="KW-0812">Transmembrane</keyword>
<sequence>MATVQPDRAKLLAGFDPAPSQVAGAYVARSWPLVDKEQRPVISDERPSQSEIGSNSSAPFIGKNRKKNYLRRVKKRIIKARKNAESAAFKRVKFEGSKEFVAPCTYPLSGGSHFHPLFVDQMREVVRRIARPSPCPFDYYIEKIDLMSNEQSPAIDHRPPVEGYDPSTLLEDVRIRFASGGERPSWHHPSFEVKASFPLGQDKYSLSLVLDSLVVENAPRGTILVLRYSLSLGLDSLVVENAPRGTILVLRYSLFLGLDLLVVENALRGTILVLRLRIRFASGGERPSWHHPSFEVEDRYSLSLGLDLLVEENALRGTILVLRLRYSLSLGLDLLVVEYALRGTILVLRIRSASGGERPTWHHPSFDVLASFPLGQVFPFLRIRSLMVEYALRGTILVLRLRFSLSLGLDLLVVENALRGTILVLRLGFFSFRIGLDLLVVENALRGTILVLRLSPWVSIRLSDASLREGSFLLLILLISVLGHLWFLEIGWENAYWGKDE</sequence>
<accession>A0ABD0UU66</accession>
<organism evidence="3 4">
    <name type="scientific">Dendrobium thyrsiflorum</name>
    <name type="common">Pinecone-like raceme dendrobium</name>
    <name type="synonym">Orchid</name>
    <dbReference type="NCBI Taxonomy" id="117978"/>
    <lineage>
        <taxon>Eukaryota</taxon>
        <taxon>Viridiplantae</taxon>
        <taxon>Streptophyta</taxon>
        <taxon>Embryophyta</taxon>
        <taxon>Tracheophyta</taxon>
        <taxon>Spermatophyta</taxon>
        <taxon>Magnoliopsida</taxon>
        <taxon>Liliopsida</taxon>
        <taxon>Asparagales</taxon>
        <taxon>Orchidaceae</taxon>
        <taxon>Epidendroideae</taxon>
        <taxon>Malaxideae</taxon>
        <taxon>Dendrobiinae</taxon>
        <taxon>Dendrobium</taxon>
    </lineage>
</organism>
<evidence type="ECO:0000313" key="4">
    <source>
        <dbReference type="Proteomes" id="UP001552299"/>
    </source>
</evidence>